<dbReference type="InterPro" id="IPR010905">
    <property type="entry name" value="Glyco_hydro_88"/>
</dbReference>
<evidence type="ECO:0000313" key="3">
    <source>
        <dbReference type="Proteomes" id="UP001169006"/>
    </source>
</evidence>
<dbReference type="InterPro" id="IPR008928">
    <property type="entry name" value="6-hairpin_glycosidase_sf"/>
</dbReference>
<dbReference type="Pfam" id="PF07470">
    <property type="entry name" value="Glyco_hydro_88"/>
    <property type="match status" value="1"/>
</dbReference>
<dbReference type="InterPro" id="IPR052043">
    <property type="entry name" value="PolySaccharide_Degr_Enz"/>
</dbReference>
<keyword evidence="1 2" id="KW-0378">Hydrolase</keyword>
<dbReference type="PANTHER" id="PTHR33886:SF8">
    <property type="entry name" value="UNSATURATED RHAMNOGALACTURONAN HYDROLASE (EUROFUNG)"/>
    <property type="match status" value="1"/>
</dbReference>
<dbReference type="SUPFAM" id="SSF48208">
    <property type="entry name" value="Six-hairpin glycosidases"/>
    <property type="match status" value="1"/>
</dbReference>
<name>A0ABT8T441_9HYPH</name>
<protein>
    <submittedName>
        <fullName evidence="2">Glycoside hydrolase family 88 protein</fullName>
    </submittedName>
</protein>
<reference evidence="2" key="1">
    <citation type="journal article" date="2015" name="Int. J. Syst. Evol. Microbiol.">
        <title>Rhizobium oryzicola sp. nov., potential plant-growth-promoting endophytic bacteria isolated from rice roots.</title>
        <authorList>
            <person name="Zhang X.X."/>
            <person name="Gao J.S."/>
            <person name="Cao Y.H."/>
            <person name="Sheirdil R.A."/>
            <person name="Wang X.C."/>
            <person name="Zhang L."/>
        </authorList>
    </citation>
    <scope>NUCLEOTIDE SEQUENCE</scope>
    <source>
        <strain evidence="2">05753</strain>
    </source>
</reference>
<sequence>MSTTITDYFDAYARDYRYYKGGAWCYEDGCLYRGLIALYEATGEQRWYDHLIRLVQGQVSEAGELAGYTLTEYNIDNVLPGRTPVYLSQKTGDPRYLIAAKRLERQLQSHPRVKAGPHWHKLRYPHQVWLDGLYMALPFKAELGRLTGNKDLIHQAISEMLTALDLMFDAPSGLYRHGYDEERLQPWADPKTGLSPAHWARAIGWMAMALVDLIEATEGEADQAKLIDKLQALLPVLGGLRTADGRWYQVIDQPALEGNYAESSATAMFAYSFLKAARLGLGSDFATVGLEALASLEKNALLPDASGRTVLQSICCVAGLGGFEGRFRDGSSAYYVSEILKDDDIKGVSPLMTAHAERHLRISQTQPVADVLAG</sequence>
<dbReference type="Gene3D" id="1.50.10.10">
    <property type="match status" value="1"/>
</dbReference>
<gene>
    <name evidence="2" type="ORF">Q2T52_22890</name>
</gene>
<reference evidence="2" key="2">
    <citation type="submission" date="2023-07" db="EMBL/GenBank/DDBJ databases">
        <authorList>
            <person name="Sun H."/>
        </authorList>
    </citation>
    <scope>NUCLEOTIDE SEQUENCE</scope>
    <source>
        <strain evidence="2">05753</strain>
    </source>
</reference>
<comment type="caution">
    <text evidence="2">The sequence shown here is derived from an EMBL/GenBank/DDBJ whole genome shotgun (WGS) entry which is preliminary data.</text>
</comment>
<dbReference type="Proteomes" id="UP001169006">
    <property type="component" value="Unassembled WGS sequence"/>
</dbReference>
<dbReference type="RefSeq" id="WP_302079208.1">
    <property type="nucleotide sequence ID" value="NZ_JAUKWQ010000011.1"/>
</dbReference>
<proteinExistence type="predicted"/>
<dbReference type="GO" id="GO:0016787">
    <property type="term" value="F:hydrolase activity"/>
    <property type="evidence" value="ECO:0007669"/>
    <property type="project" value="UniProtKB-KW"/>
</dbReference>
<dbReference type="PANTHER" id="PTHR33886">
    <property type="entry name" value="UNSATURATED RHAMNOGALACTURONAN HYDROLASE (EUROFUNG)"/>
    <property type="match status" value="1"/>
</dbReference>
<evidence type="ECO:0000313" key="2">
    <source>
        <dbReference type="EMBL" id="MDO1584946.1"/>
    </source>
</evidence>
<dbReference type="InterPro" id="IPR012341">
    <property type="entry name" value="6hp_glycosidase-like_sf"/>
</dbReference>
<keyword evidence="3" id="KW-1185">Reference proteome</keyword>
<evidence type="ECO:0000256" key="1">
    <source>
        <dbReference type="ARBA" id="ARBA00022801"/>
    </source>
</evidence>
<dbReference type="EMBL" id="JAUKWQ010000011">
    <property type="protein sequence ID" value="MDO1584946.1"/>
    <property type="molecule type" value="Genomic_DNA"/>
</dbReference>
<organism evidence="2 3">
    <name type="scientific">Rhizobium oryzicola</name>
    <dbReference type="NCBI Taxonomy" id="1232668"/>
    <lineage>
        <taxon>Bacteria</taxon>
        <taxon>Pseudomonadati</taxon>
        <taxon>Pseudomonadota</taxon>
        <taxon>Alphaproteobacteria</taxon>
        <taxon>Hyphomicrobiales</taxon>
        <taxon>Rhizobiaceae</taxon>
        <taxon>Rhizobium/Agrobacterium group</taxon>
        <taxon>Rhizobium</taxon>
    </lineage>
</organism>
<accession>A0ABT8T441</accession>